<keyword evidence="2" id="KW-1185">Reference proteome</keyword>
<name>A0A9X2FZF9_9GAMM</name>
<dbReference type="Proteomes" id="UP001139474">
    <property type="component" value="Unassembled WGS sequence"/>
</dbReference>
<dbReference type="InterPro" id="IPR036866">
    <property type="entry name" value="RibonucZ/Hydroxyglut_hydro"/>
</dbReference>
<evidence type="ECO:0000313" key="1">
    <source>
        <dbReference type="EMBL" id="MCP1340344.1"/>
    </source>
</evidence>
<evidence type="ECO:0000313" key="2">
    <source>
        <dbReference type="Proteomes" id="UP001139474"/>
    </source>
</evidence>
<gene>
    <name evidence="1" type="ORF">NJR55_12165</name>
</gene>
<dbReference type="AlphaFoldDB" id="A0A9X2FZF9"/>
<sequence length="92" mass="10495">MGTEQGIFVTDPINKDAAQYLKKELSERFDQRVRYLAYSHNHVDHTLGGEVMASEGVYKTLNEQSARIKAPRFWPSLYALPTNGKVLKKRAL</sequence>
<evidence type="ECO:0008006" key="3">
    <source>
        <dbReference type="Google" id="ProtNLM"/>
    </source>
</evidence>
<comment type="caution">
    <text evidence="1">The sequence shown here is derived from an EMBL/GenBank/DDBJ whole genome shotgun (WGS) entry which is preliminary data.</text>
</comment>
<dbReference type="EMBL" id="JAMZDE010000008">
    <property type="protein sequence ID" value="MCP1340344.1"/>
    <property type="molecule type" value="Genomic_DNA"/>
</dbReference>
<accession>A0A9X2FZF9</accession>
<reference evidence="1" key="1">
    <citation type="submission" date="2022-06" db="EMBL/GenBank/DDBJ databases">
        <title>Idiomarina rhizosphaerae M1R2S28.</title>
        <authorList>
            <person name="Sun J.-Q."/>
            <person name="Li L.-F."/>
        </authorList>
    </citation>
    <scope>NUCLEOTIDE SEQUENCE</scope>
    <source>
        <strain evidence="1">M1R2S28</strain>
    </source>
</reference>
<organism evidence="1 2">
    <name type="scientific">Idiomarina rhizosphaerae</name>
    <dbReference type="NCBI Taxonomy" id="2961572"/>
    <lineage>
        <taxon>Bacteria</taxon>
        <taxon>Pseudomonadati</taxon>
        <taxon>Pseudomonadota</taxon>
        <taxon>Gammaproteobacteria</taxon>
        <taxon>Alteromonadales</taxon>
        <taxon>Idiomarinaceae</taxon>
        <taxon>Idiomarina</taxon>
    </lineage>
</organism>
<protein>
    <recommendedName>
        <fullName evidence="3">Metallo-beta-lactamase domain-containing protein</fullName>
    </recommendedName>
</protein>
<dbReference type="SUPFAM" id="SSF56281">
    <property type="entry name" value="Metallo-hydrolase/oxidoreductase"/>
    <property type="match status" value="1"/>
</dbReference>
<proteinExistence type="predicted"/>
<dbReference type="Gene3D" id="3.60.15.10">
    <property type="entry name" value="Ribonuclease Z/Hydroxyacylglutathione hydrolase-like"/>
    <property type="match status" value="1"/>
</dbReference>
<dbReference type="RefSeq" id="WP_253620191.1">
    <property type="nucleotide sequence ID" value="NZ_JAMZDE010000008.1"/>
</dbReference>